<organism evidence="6 7">
    <name type="scientific">Novosphingobium organovorum</name>
    <dbReference type="NCBI Taxonomy" id="2930092"/>
    <lineage>
        <taxon>Bacteria</taxon>
        <taxon>Pseudomonadati</taxon>
        <taxon>Pseudomonadota</taxon>
        <taxon>Alphaproteobacteria</taxon>
        <taxon>Sphingomonadales</taxon>
        <taxon>Sphingomonadaceae</taxon>
        <taxon>Novosphingobium</taxon>
    </lineage>
</organism>
<dbReference type="InterPro" id="IPR000160">
    <property type="entry name" value="GGDEF_dom"/>
</dbReference>
<evidence type="ECO:0000256" key="2">
    <source>
        <dbReference type="ARBA" id="ARBA00034247"/>
    </source>
</evidence>
<dbReference type="Proteomes" id="UP001162881">
    <property type="component" value="Unassembled WGS sequence"/>
</dbReference>
<evidence type="ECO:0000313" key="7">
    <source>
        <dbReference type="Proteomes" id="UP001162881"/>
    </source>
</evidence>
<gene>
    <name evidence="6" type="ORF">MTR62_17700</name>
</gene>
<dbReference type="Gene3D" id="3.30.70.270">
    <property type="match status" value="1"/>
</dbReference>
<dbReference type="NCBIfam" id="TIGR00254">
    <property type="entry name" value="GGDEF"/>
    <property type="match status" value="1"/>
</dbReference>
<feature type="compositionally biased region" description="Polar residues" evidence="4">
    <location>
        <begin position="1"/>
        <end position="11"/>
    </location>
</feature>
<name>A0ABT0BHG3_9SPHN</name>
<feature type="compositionally biased region" description="Low complexity" evidence="4">
    <location>
        <begin position="31"/>
        <end position="40"/>
    </location>
</feature>
<dbReference type="PANTHER" id="PTHR45138">
    <property type="entry name" value="REGULATORY COMPONENTS OF SENSORY TRANSDUCTION SYSTEM"/>
    <property type="match status" value="1"/>
</dbReference>
<proteinExistence type="predicted"/>
<dbReference type="InterPro" id="IPR050469">
    <property type="entry name" value="Diguanylate_Cyclase"/>
</dbReference>
<dbReference type="PANTHER" id="PTHR45138:SF9">
    <property type="entry name" value="DIGUANYLATE CYCLASE DGCM-RELATED"/>
    <property type="match status" value="1"/>
</dbReference>
<evidence type="ECO:0000256" key="4">
    <source>
        <dbReference type="SAM" id="MobiDB-lite"/>
    </source>
</evidence>
<feature type="coiled-coil region" evidence="3">
    <location>
        <begin position="180"/>
        <end position="214"/>
    </location>
</feature>
<evidence type="ECO:0000256" key="1">
    <source>
        <dbReference type="ARBA" id="ARBA00012528"/>
    </source>
</evidence>
<comment type="catalytic activity">
    <reaction evidence="2">
        <text>2 GTP = 3',3'-c-di-GMP + 2 diphosphate</text>
        <dbReference type="Rhea" id="RHEA:24898"/>
        <dbReference type="ChEBI" id="CHEBI:33019"/>
        <dbReference type="ChEBI" id="CHEBI:37565"/>
        <dbReference type="ChEBI" id="CHEBI:58805"/>
        <dbReference type="EC" id="2.7.7.65"/>
    </reaction>
</comment>
<dbReference type="RefSeq" id="WP_244023403.1">
    <property type="nucleotide sequence ID" value="NZ_JALHLF010000109.1"/>
</dbReference>
<evidence type="ECO:0000259" key="5">
    <source>
        <dbReference type="PROSITE" id="PS50887"/>
    </source>
</evidence>
<sequence length="400" mass="43660">MNAHDPSTSRGNWARWFGLGGSRSDEDESAAGHPGAGPAASETPSDRRRRQILDDLTRFLDTHRLPVTAETLGLAHDIVTGADPPLVRLVTERVASGAPLTLEWLEQSAALREATDGAQGVHTLARSLERAIAQFAQTATRARTAASGYNKALAAHVDEMGASDSCEVPCSSITTLTTIAREMLRRTRDIEREMNRSERETQTLQQNLEDARREAEIDHLTGLPNRRAFEAVFAEEFEEAQAGRDALCVAFCDIDRFKRINDTHGHEAGDRVLRTVAQALAELSNDRCHVARHGGEEFVVLLRGSNLKEACAILDDAREALSLRRLVNRVTNTPFGRISFSAGVADAHAYADRREALRAADEALFRAKLSGRNRVMAAGLDDWAGFRVVPAAPPGDDGEP</sequence>
<accession>A0ABT0BHG3</accession>
<dbReference type="CDD" id="cd01949">
    <property type="entry name" value="GGDEF"/>
    <property type="match status" value="1"/>
</dbReference>
<dbReference type="Pfam" id="PF00990">
    <property type="entry name" value="GGDEF"/>
    <property type="match status" value="1"/>
</dbReference>
<feature type="region of interest" description="Disordered" evidence="4">
    <location>
        <begin position="1"/>
        <end position="48"/>
    </location>
</feature>
<dbReference type="EC" id="2.7.7.65" evidence="1"/>
<dbReference type="SMART" id="SM00267">
    <property type="entry name" value="GGDEF"/>
    <property type="match status" value="1"/>
</dbReference>
<dbReference type="EMBL" id="JALHLF010000109">
    <property type="protein sequence ID" value="MCJ2184510.1"/>
    <property type="molecule type" value="Genomic_DNA"/>
</dbReference>
<dbReference type="InterPro" id="IPR043128">
    <property type="entry name" value="Rev_trsase/Diguanyl_cyclase"/>
</dbReference>
<keyword evidence="3" id="KW-0175">Coiled coil</keyword>
<dbReference type="PROSITE" id="PS50887">
    <property type="entry name" value="GGDEF"/>
    <property type="match status" value="1"/>
</dbReference>
<evidence type="ECO:0000256" key="3">
    <source>
        <dbReference type="SAM" id="Coils"/>
    </source>
</evidence>
<evidence type="ECO:0000313" key="6">
    <source>
        <dbReference type="EMBL" id="MCJ2184510.1"/>
    </source>
</evidence>
<dbReference type="SUPFAM" id="SSF55073">
    <property type="entry name" value="Nucleotide cyclase"/>
    <property type="match status" value="1"/>
</dbReference>
<protein>
    <recommendedName>
        <fullName evidence="1">diguanylate cyclase</fullName>
        <ecNumber evidence="1">2.7.7.65</ecNumber>
    </recommendedName>
</protein>
<dbReference type="InterPro" id="IPR029787">
    <property type="entry name" value="Nucleotide_cyclase"/>
</dbReference>
<comment type="caution">
    <text evidence="6">The sequence shown here is derived from an EMBL/GenBank/DDBJ whole genome shotgun (WGS) entry which is preliminary data.</text>
</comment>
<keyword evidence="7" id="KW-1185">Reference proteome</keyword>
<feature type="domain" description="GGDEF" evidence="5">
    <location>
        <begin position="245"/>
        <end position="380"/>
    </location>
</feature>
<reference evidence="6" key="1">
    <citation type="submission" date="2022-03" db="EMBL/GenBank/DDBJ databases">
        <title>Identification of a novel bacterium isolated from mangrove sediments.</title>
        <authorList>
            <person name="Pan X."/>
        </authorList>
    </citation>
    <scope>NUCLEOTIDE SEQUENCE</scope>
    <source>
        <strain evidence="6">B1949</strain>
    </source>
</reference>